<dbReference type="EMBL" id="BCMY01000001">
    <property type="protein sequence ID" value="GAQ33723.1"/>
    <property type="molecule type" value="Genomic_DNA"/>
</dbReference>
<dbReference type="EC" id="3.1.1.89" evidence="2"/>
<feature type="region of interest" description="Disordered" evidence="8">
    <location>
        <begin position="1"/>
        <end position="25"/>
    </location>
</feature>
<comment type="caution">
    <text evidence="10">The sequence shown here is derived from an EMBL/GenBank/DDBJ whole genome shotgun (WGS) entry which is preliminary data.</text>
</comment>
<evidence type="ECO:0000256" key="3">
    <source>
        <dbReference type="ARBA" id="ARBA00020672"/>
    </source>
</evidence>
<evidence type="ECO:0000256" key="2">
    <source>
        <dbReference type="ARBA" id="ARBA00013111"/>
    </source>
</evidence>
<comment type="similarity">
    <text evidence="1">Belongs to the AB hydrolase superfamily.</text>
</comment>
<dbReference type="GO" id="GO:0051723">
    <property type="term" value="F:protein methylesterase activity"/>
    <property type="evidence" value="ECO:0007669"/>
    <property type="project" value="UniProtKB-EC"/>
</dbReference>
<gene>
    <name evidence="10" type="ORF">ABL_00315</name>
</gene>
<evidence type="ECO:0000256" key="8">
    <source>
        <dbReference type="SAM" id="MobiDB-lite"/>
    </source>
</evidence>
<dbReference type="Gene3D" id="3.40.50.1820">
    <property type="entry name" value="alpha/beta hydrolase"/>
    <property type="match status" value="1"/>
</dbReference>
<evidence type="ECO:0000256" key="4">
    <source>
        <dbReference type="ARBA" id="ARBA00022487"/>
    </source>
</evidence>
<dbReference type="PaxDb" id="5061-CADANGAP00000507"/>
<dbReference type="Proteomes" id="UP000068243">
    <property type="component" value="Unassembled WGS sequence"/>
</dbReference>
<name>A0A117DUQ4_ASPNG</name>
<organism evidence="10 11">
    <name type="scientific">Aspergillus niger</name>
    <dbReference type="NCBI Taxonomy" id="5061"/>
    <lineage>
        <taxon>Eukaryota</taxon>
        <taxon>Fungi</taxon>
        <taxon>Dikarya</taxon>
        <taxon>Ascomycota</taxon>
        <taxon>Pezizomycotina</taxon>
        <taxon>Eurotiomycetes</taxon>
        <taxon>Eurotiomycetidae</taxon>
        <taxon>Eurotiales</taxon>
        <taxon>Aspergillaceae</taxon>
        <taxon>Aspergillus</taxon>
        <taxon>Aspergillus subgen. Circumdati</taxon>
    </lineage>
</organism>
<dbReference type="VEuPathDB" id="FungiDB:ATCC64974_19090"/>
<dbReference type="InterPro" id="IPR029058">
    <property type="entry name" value="AB_hydrolase_fold"/>
</dbReference>
<dbReference type="InterPro" id="IPR000073">
    <property type="entry name" value="AB_hydrolase_1"/>
</dbReference>
<keyword evidence="5" id="KW-0378">Hydrolase</keyword>
<dbReference type="SUPFAM" id="SSF53474">
    <property type="entry name" value="alpha/beta-Hydrolases"/>
    <property type="match status" value="1"/>
</dbReference>
<dbReference type="FunFam" id="3.40.50.1820:FF:000186">
    <property type="entry name" value="Protein phosphatase methylesterase 1"/>
    <property type="match status" value="1"/>
</dbReference>
<dbReference type="VEuPathDB" id="FungiDB:An01g05310"/>
<evidence type="ECO:0000259" key="9">
    <source>
        <dbReference type="Pfam" id="PF12697"/>
    </source>
</evidence>
<accession>A0A117DUQ4</accession>
<feature type="region of interest" description="Disordered" evidence="8">
    <location>
        <begin position="208"/>
        <end position="254"/>
    </location>
</feature>
<sequence length="611" mass="66853">MGRDKKRRRDMDRDADGESHEADADVTAWQLLDSGTGRAPKAHKKGIHDGCEHHRLASGWRQCSAVTSRQAYVTVMDTISSPPFAGAGWRVNCKDKETPVDKIEDPLGERSLEKPGDLQNTIKYHQSIRYGISYIWTIVVPTAHTPIIPLQIYSPATKHPLHQPHDPLASSSSNSRLKLLSNVNIHTSKPRADPIHNPIYLSTQLAKLPLQPPTGPSMQPLDEEVSHDDDSSSTSSTGTIVPSPSRQLFARPGRGSVQQTTLPWTDYFTQELYLTQIDTSNNIKITHHVYLTPPADSSSPLFVMHHGAGSSGLSFAACAGEIRKIIPKAGILSIDARDHGSTAVTHASGEDGSEGIELDLSLETLNRDLVFVVRETQTRMGWESLPDLVLVGHSLGGAVITDVARQGELGSKVLAYAVLDVVEGSAMDALQSMETYLMTRPSRFPSITSGIEWHTRSRTIRNKTSARVSVPSLLYEDPNSPDPTKPWIWRTNLSATKPFWENWFVGLSRKFLDARGGKLLLLAGTDRLDKELMIGQMQGKYQLQVLPEAGHFIQEDQPAKTAQILVDFYKRNDRSALVLPPKVADLQASAAMKKGAGSGAGAGAGGLFKKI</sequence>
<protein>
    <recommendedName>
        <fullName evidence="3">Protein phosphatase methylesterase 1</fullName>
        <ecNumber evidence="2">3.1.1.89</ecNumber>
    </recommendedName>
</protein>
<dbReference type="PANTHER" id="PTHR14189">
    <property type="entry name" value="PROTEIN PHOSPHATASE METHYLESTERASE-1 RELATED"/>
    <property type="match status" value="1"/>
</dbReference>
<comment type="catalytic activity">
    <reaction evidence="7">
        <text>[phosphatase 2A protein]-C-terminal L-leucine methyl ester + H2O = [phosphatase 2A protein]-C-terminal L-leucine + methanol + H(+)</text>
        <dbReference type="Rhea" id="RHEA:48548"/>
        <dbReference type="Rhea" id="RHEA-COMP:12134"/>
        <dbReference type="Rhea" id="RHEA-COMP:12135"/>
        <dbReference type="ChEBI" id="CHEBI:15377"/>
        <dbReference type="ChEBI" id="CHEBI:15378"/>
        <dbReference type="ChEBI" id="CHEBI:17790"/>
        <dbReference type="ChEBI" id="CHEBI:90516"/>
        <dbReference type="ChEBI" id="CHEBI:90517"/>
        <dbReference type="EC" id="3.1.1.89"/>
    </reaction>
</comment>
<evidence type="ECO:0000256" key="7">
    <source>
        <dbReference type="ARBA" id="ARBA00049203"/>
    </source>
</evidence>
<dbReference type="PANTHER" id="PTHR14189:SF0">
    <property type="entry name" value="PROTEIN PHOSPHATASE METHYLESTERASE 1"/>
    <property type="match status" value="1"/>
</dbReference>
<proteinExistence type="inferred from homology"/>
<dbReference type="Pfam" id="PF12697">
    <property type="entry name" value="Abhydrolase_6"/>
    <property type="match status" value="1"/>
</dbReference>
<comment type="function">
    <text evidence="6">Demethylates proteins that have been reversibly carboxymethylated. Demethylates the phosphatase PP2A catalytic subunit.</text>
</comment>
<feature type="domain" description="AB hydrolase-1" evidence="9">
    <location>
        <begin position="302"/>
        <end position="563"/>
    </location>
</feature>
<dbReference type="VEuPathDB" id="FungiDB:M747DRAFT_284197"/>
<reference evidence="11" key="1">
    <citation type="journal article" date="2016" name="Genome Announc.">
        <title>Draft genome sequence of Aspergillus niger strain An76.</title>
        <authorList>
            <person name="Gong W."/>
            <person name="Cheng Z."/>
            <person name="Zhang H."/>
            <person name="Liu L."/>
            <person name="Gao P."/>
            <person name="Wang L."/>
        </authorList>
    </citation>
    <scope>NUCLEOTIDE SEQUENCE [LARGE SCALE GENOMIC DNA]</scope>
    <source>
        <strain evidence="11">An76</strain>
    </source>
</reference>
<evidence type="ECO:0000256" key="5">
    <source>
        <dbReference type="ARBA" id="ARBA00022801"/>
    </source>
</evidence>
<evidence type="ECO:0000256" key="1">
    <source>
        <dbReference type="ARBA" id="ARBA00008645"/>
    </source>
</evidence>
<feature type="compositionally biased region" description="Low complexity" evidence="8">
    <location>
        <begin position="232"/>
        <end position="245"/>
    </location>
</feature>
<dbReference type="OrthoDB" id="194865at2759"/>
<dbReference type="InterPro" id="IPR016812">
    <property type="entry name" value="PPase_methylesterase_euk"/>
</dbReference>
<evidence type="ECO:0000313" key="11">
    <source>
        <dbReference type="Proteomes" id="UP000068243"/>
    </source>
</evidence>
<evidence type="ECO:0000313" key="10">
    <source>
        <dbReference type="EMBL" id="GAQ33723.1"/>
    </source>
</evidence>
<evidence type="ECO:0000256" key="6">
    <source>
        <dbReference type="ARBA" id="ARBA00024741"/>
    </source>
</evidence>
<feature type="compositionally biased region" description="Basic and acidic residues" evidence="8">
    <location>
        <begin position="1"/>
        <end position="23"/>
    </location>
</feature>
<keyword evidence="4" id="KW-0719">Serine esterase</keyword>
<dbReference type="VEuPathDB" id="FungiDB:ASPNIDRAFT2_1182012"/>
<dbReference type="AlphaFoldDB" id="A0A117DUQ4"/>